<evidence type="ECO:0000313" key="2">
    <source>
        <dbReference type="Proteomes" id="UP000887565"/>
    </source>
</evidence>
<dbReference type="GO" id="GO:0042383">
    <property type="term" value="C:sarcolemma"/>
    <property type="evidence" value="ECO:0007669"/>
    <property type="project" value="TreeGrafter"/>
</dbReference>
<accession>A0A915IKY4</accession>
<dbReference type="PANTHER" id="PTHR46399:SF8">
    <property type="entry name" value="B30.2_SPRY DOMAIN-CONTAINING PROTEIN"/>
    <property type="match status" value="1"/>
</dbReference>
<organism evidence="2 3">
    <name type="scientific">Romanomermis culicivorax</name>
    <name type="common">Nematode worm</name>
    <dbReference type="NCBI Taxonomy" id="13658"/>
    <lineage>
        <taxon>Eukaryota</taxon>
        <taxon>Metazoa</taxon>
        <taxon>Ecdysozoa</taxon>
        <taxon>Nematoda</taxon>
        <taxon>Enoplea</taxon>
        <taxon>Dorylaimia</taxon>
        <taxon>Mermithida</taxon>
        <taxon>Mermithoidea</taxon>
        <taxon>Mermithidae</taxon>
        <taxon>Romanomermis</taxon>
    </lineage>
</organism>
<feature type="transmembrane region" description="Helical" evidence="1">
    <location>
        <begin position="192"/>
        <end position="213"/>
    </location>
</feature>
<name>A0A915IKY4_ROMCU</name>
<dbReference type="Proteomes" id="UP000887565">
    <property type="component" value="Unplaced"/>
</dbReference>
<dbReference type="WBParaSite" id="nRc.2.0.1.t14078-RA">
    <property type="protein sequence ID" value="nRc.2.0.1.t14078-RA"/>
    <property type="gene ID" value="nRc.2.0.1.g14078"/>
</dbReference>
<dbReference type="GO" id="GO:0014808">
    <property type="term" value="P:release of sequestered calcium ion into cytosol by sarcoplasmic reticulum"/>
    <property type="evidence" value="ECO:0007669"/>
    <property type="project" value="TreeGrafter"/>
</dbReference>
<evidence type="ECO:0000256" key="1">
    <source>
        <dbReference type="SAM" id="Phobius"/>
    </source>
</evidence>
<dbReference type="GO" id="GO:0033017">
    <property type="term" value="C:sarcoplasmic reticulum membrane"/>
    <property type="evidence" value="ECO:0007669"/>
    <property type="project" value="TreeGrafter"/>
</dbReference>
<reference evidence="3" key="1">
    <citation type="submission" date="2022-11" db="UniProtKB">
        <authorList>
            <consortium name="WormBaseParasite"/>
        </authorList>
    </citation>
    <scope>IDENTIFICATION</scope>
</reference>
<dbReference type="AlphaFoldDB" id="A0A915IKY4"/>
<sequence length="269" mass="30845">MPEQDLTVYSRKQLENLGFNLAVLLTNLKEHIIGDNRLQKILNTAKNMLDYFDKYLGRIEIMGSSKRVEKVYFEIKDEWLEQFNKPQIKASKKDFLFNVMQDGEGDQGKLEAFVNFCEDTIFEVLGALASNLAHFINDCSSTISSSLHGLSHSLKPSQINERKRIIAKKLQTMTTMQIIGHCFKIAFQTVKFSAKCVFTLISIIWWFLFYSMFGSKDEDEDRIRALPVPMGHSMSHQASTEKPTFYMYSSELNPGQFACFLNVFIVALG</sequence>
<dbReference type="GO" id="GO:0030018">
    <property type="term" value="C:Z disc"/>
    <property type="evidence" value="ECO:0007669"/>
    <property type="project" value="TreeGrafter"/>
</dbReference>
<dbReference type="GO" id="GO:0005790">
    <property type="term" value="C:smooth endoplasmic reticulum"/>
    <property type="evidence" value="ECO:0007669"/>
    <property type="project" value="TreeGrafter"/>
</dbReference>
<dbReference type="GO" id="GO:0034704">
    <property type="term" value="C:calcium channel complex"/>
    <property type="evidence" value="ECO:0007669"/>
    <property type="project" value="TreeGrafter"/>
</dbReference>
<evidence type="ECO:0000313" key="3">
    <source>
        <dbReference type="WBParaSite" id="nRc.2.0.1.t14078-RA"/>
    </source>
</evidence>
<dbReference type="PANTHER" id="PTHR46399">
    <property type="entry name" value="B30.2/SPRY DOMAIN-CONTAINING PROTEIN"/>
    <property type="match status" value="1"/>
</dbReference>
<keyword evidence="1" id="KW-1133">Transmembrane helix</keyword>
<keyword evidence="1" id="KW-0472">Membrane</keyword>
<keyword evidence="2" id="KW-1185">Reference proteome</keyword>
<keyword evidence="1" id="KW-0812">Transmembrane</keyword>
<proteinExistence type="predicted"/>
<dbReference type="GO" id="GO:0005219">
    <property type="term" value="F:ryanodine-sensitive calcium-release channel activity"/>
    <property type="evidence" value="ECO:0007669"/>
    <property type="project" value="TreeGrafter"/>
</dbReference>
<protein>
    <submittedName>
        <fullName evidence="3">Uncharacterized protein</fullName>
    </submittedName>
</protein>
<dbReference type="InterPro" id="IPR015925">
    <property type="entry name" value="Ryanodine_IP3_receptor"/>
</dbReference>
<dbReference type="GO" id="GO:0006941">
    <property type="term" value="P:striated muscle contraction"/>
    <property type="evidence" value="ECO:0007669"/>
    <property type="project" value="TreeGrafter"/>
</dbReference>